<dbReference type="PROSITE" id="PS00024">
    <property type="entry name" value="HEMOPEXIN"/>
    <property type="match status" value="1"/>
</dbReference>
<evidence type="ECO:0000256" key="13">
    <source>
        <dbReference type="ARBA" id="ARBA00023105"/>
    </source>
</evidence>
<feature type="non-terminal residue" evidence="26">
    <location>
        <position position="468"/>
    </location>
</feature>
<organism evidence="26 27">
    <name type="scientific">Galbula dea</name>
    <dbReference type="NCBI Taxonomy" id="1109041"/>
    <lineage>
        <taxon>Eukaryota</taxon>
        <taxon>Metazoa</taxon>
        <taxon>Chordata</taxon>
        <taxon>Craniata</taxon>
        <taxon>Vertebrata</taxon>
        <taxon>Euteleostomi</taxon>
        <taxon>Archelosauria</taxon>
        <taxon>Archosauria</taxon>
        <taxon>Dinosauria</taxon>
        <taxon>Saurischia</taxon>
        <taxon>Theropoda</taxon>
        <taxon>Coelurosauria</taxon>
        <taxon>Aves</taxon>
        <taxon>Neognathae</taxon>
        <taxon>Neoaves</taxon>
        <taxon>Telluraves</taxon>
        <taxon>Coraciimorphae</taxon>
        <taxon>Piciformes</taxon>
        <taxon>Galbulidae</taxon>
        <taxon>Galbula</taxon>
    </lineage>
</organism>
<dbReference type="InterPro" id="IPR021158">
    <property type="entry name" value="Pept_M10A_Zn_BS"/>
</dbReference>
<feature type="binding site" description="in inhibited form" evidence="20">
    <location>
        <position position="94"/>
    </location>
    <ligand>
        <name>Zn(2+)</name>
        <dbReference type="ChEBI" id="CHEBI:29105"/>
        <label>2</label>
        <note>catalytic</note>
    </ligand>
</feature>
<evidence type="ECO:0000256" key="6">
    <source>
        <dbReference type="ARBA" id="ARBA00022723"/>
    </source>
</evidence>
<evidence type="ECO:0000313" key="26">
    <source>
        <dbReference type="EMBL" id="NXI46266.1"/>
    </source>
</evidence>
<feature type="non-terminal residue" evidence="26">
    <location>
        <position position="1"/>
    </location>
</feature>
<dbReference type="InterPro" id="IPR006026">
    <property type="entry name" value="Peptidase_Metallo"/>
</dbReference>
<dbReference type="SUPFAM" id="SSF55486">
    <property type="entry name" value="Metalloproteases ('zincins'), catalytic domain"/>
    <property type="match status" value="1"/>
</dbReference>
<feature type="chain" id="PRO_5029738654" description="interstitial collagenase" evidence="24">
    <location>
        <begin position="20"/>
        <end position="468"/>
    </location>
</feature>
<feature type="binding site" evidence="20">
    <location>
        <position position="429"/>
    </location>
    <ligand>
        <name>Ca(2+)</name>
        <dbReference type="ChEBI" id="CHEBI:29108"/>
        <label>4</label>
    </ligand>
</feature>
<evidence type="ECO:0000256" key="8">
    <source>
        <dbReference type="ARBA" id="ARBA00022737"/>
    </source>
</evidence>
<name>A0A7K9TEU9_9PICI</name>
<feature type="binding site" evidence="20">
    <location>
        <position position="185"/>
    </location>
    <ligand>
        <name>Zn(2+)</name>
        <dbReference type="ChEBI" id="CHEBI:29105"/>
        <label>1</label>
    </ligand>
</feature>
<dbReference type="InterPro" id="IPR033739">
    <property type="entry name" value="M10A_MMP"/>
</dbReference>
<keyword evidence="6 19" id="KW-0479">Metal-binding</keyword>
<reference evidence="26 27" key="1">
    <citation type="submission" date="2019-09" db="EMBL/GenBank/DDBJ databases">
        <title>Bird 10,000 Genomes (B10K) Project - Family phase.</title>
        <authorList>
            <person name="Zhang G."/>
        </authorList>
    </citation>
    <scope>NUCLEOTIDE SEQUENCE [LARGE SCALE GENOMIC DNA]</scope>
    <source>
        <strain evidence="26">B10K-DU-001-62</strain>
        <tissue evidence="26">Muscle</tissue>
    </source>
</reference>
<dbReference type="SMART" id="SM00120">
    <property type="entry name" value="HX"/>
    <property type="match status" value="4"/>
</dbReference>
<dbReference type="Proteomes" id="UP000566440">
    <property type="component" value="Unassembled WGS sequence"/>
</dbReference>
<dbReference type="AlphaFoldDB" id="A0A7K9TEU9"/>
<keyword evidence="9" id="KW-0378">Hydrolase</keyword>
<dbReference type="EC" id="3.4.24.7" evidence="17"/>
<dbReference type="PANTHER" id="PTHR10201:SF151">
    <property type="entry name" value="INTERSTITIAL COLLAGENASE"/>
    <property type="match status" value="1"/>
</dbReference>
<sequence length="468" mass="53948">MRMKMLSLLLLLHVAVSSAFPVAPETEDERKTLEFVESYLQNFYDLQMDHHPHFKTKSENHLVEKLKEMQAFFGLQVTGKPDLDTLEMMKKPRCGIPDIGQYMFTPGNPKWKRNHLTYRILNYTPKMRKADVDEAVQKAISVWSNVIPLTFQKVEDKEADIKISFAYRDHRDNSPFDGPNGQLAHAFQPGEGYGGDVHLDEEEAWTKDGTGYNLFLVIAHELGHSLGLSHSNDPGALMYPAYSYTDPSEFHLPQDDIDGIQAIYGHSNTTVQPTGPTTPQACDPNLTFDAVTTLRGEIIFFKGRYMLRKHPARAETELNFISLFWPKLPSEIQAAYENVERDEVLLFKEDKYWVLRGYDIAPGYPKPIYRLGFPKTVKRVNAVYSDETTGKTYFFVADRYWRYDENKRSMDPGYPRKIVSHFGKIGRVDAAFQKDGYVYFFHGKTQFQFDPHAKRIVGQMESISWFNC</sequence>
<evidence type="ECO:0000256" key="2">
    <source>
        <dbReference type="ARBA" id="ARBA00010370"/>
    </source>
</evidence>
<evidence type="ECO:0000256" key="22">
    <source>
        <dbReference type="PIRSR" id="PIRSR621190-4"/>
    </source>
</evidence>
<evidence type="ECO:0000256" key="1">
    <source>
        <dbReference type="ARBA" id="ARBA00004498"/>
    </source>
</evidence>
<keyword evidence="12" id="KW-0482">Metalloprotease</keyword>
<dbReference type="GO" id="GO:0030574">
    <property type="term" value="P:collagen catabolic process"/>
    <property type="evidence" value="ECO:0007669"/>
    <property type="project" value="UniProtKB-KW"/>
</dbReference>
<feature type="active site" evidence="18">
    <location>
        <position position="221"/>
    </location>
</feature>
<accession>A0A7K9TEU9</accession>
<evidence type="ECO:0000256" key="14">
    <source>
        <dbReference type="ARBA" id="ARBA00023145"/>
    </source>
</evidence>
<dbReference type="InterPro" id="IPR018486">
    <property type="entry name" value="Hemopexin_CS"/>
</dbReference>
<feature type="disulfide bond" evidence="21">
    <location>
        <begin position="282"/>
        <end position="468"/>
    </location>
</feature>
<dbReference type="Pfam" id="PF01471">
    <property type="entry name" value="PG_binding_1"/>
    <property type="match status" value="1"/>
</dbReference>
<keyword evidence="5" id="KW-0645">Protease</keyword>
<feature type="repeat" description="Hemopexin" evidence="23">
    <location>
        <begin position="329"/>
        <end position="375"/>
    </location>
</feature>
<evidence type="ECO:0000256" key="12">
    <source>
        <dbReference type="ARBA" id="ARBA00023049"/>
    </source>
</evidence>
<dbReference type="Pfam" id="PF00413">
    <property type="entry name" value="Peptidase_M10"/>
    <property type="match status" value="1"/>
</dbReference>
<dbReference type="Pfam" id="PF00045">
    <property type="entry name" value="Hemopexin"/>
    <property type="match status" value="4"/>
</dbReference>
<keyword evidence="15 21" id="KW-1015">Disulfide bond</keyword>
<keyword evidence="27" id="KW-1185">Reference proteome</keyword>
<keyword evidence="8" id="KW-0677">Repeat</keyword>
<evidence type="ECO:0000256" key="15">
    <source>
        <dbReference type="ARBA" id="ARBA00023157"/>
    </source>
</evidence>
<gene>
    <name evidence="26" type="primary">Mmp1</name>
    <name evidence="26" type="ORF">GALDEA_R14150</name>
</gene>
<dbReference type="InterPro" id="IPR001818">
    <property type="entry name" value="Pept_M10_metallopeptidase"/>
</dbReference>
<comment type="similarity">
    <text evidence="2">Belongs to the peptidase M10A family.</text>
</comment>
<feature type="binding site" evidence="20">
    <location>
        <position position="203"/>
    </location>
    <ligand>
        <name>Ca(2+)</name>
        <dbReference type="ChEBI" id="CHEBI:29108"/>
        <label>3</label>
    </ligand>
</feature>
<feature type="binding site" evidence="20">
    <location>
        <position position="170"/>
    </location>
    <ligand>
        <name>Zn(2+)</name>
        <dbReference type="ChEBI" id="CHEBI:29105"/>
        <label>1</label>
    </ligand>
</feature>
<dbReference type="InterPro" id="IPR002477">
    <property type="entry name" value="Peptidoglycan-bd-like"/>
</dbReference>
<evidence type="ECO:0000256" key="9">
    <source>
        <dbReference type="ARBA" id="ARBA00022801"/>
    </source>
</evidence>
<evidence type="ECO:0000256" key="17">
    <source>
        <dbReference type="ARBA" id="ARBA00038924"/>
    </source>
</evidence>
<dbReference type="EMBL" id="VWZX01009423">
    <property type="protein sequence ID" value="NXI46266.1"/>
    <property type="molecule type" value="Genomic_DNA"/>
</dbReference>
<evidence type="ECO:0000256" key="21">
    <source>
        <dbReference type="PIRSR" id="PIRSR621190-3"/>
    </source>
</evidence>
<dbReference type="InterPro" id="IPR018487">
    <property type="entry name" value="Hemopexin-like_repeat"/>
</dbReference>
<dbReference type="InterPro" id="IPR036365">
    <property type="entry name" value="PGBD-like_sf"/>
</dbReference>
<dbReference type="InterPro" id="IPR036375">
    <property type="entry name" value="Hemopexin-like_dom_sf"/>
</dbReference>
<keyword evidence="14" id="KW-0865">Zymogen</keyword>
<dbReference type="FunFam" id="2.110.10.10:FF:000002">
    <property type="entry name" value="Matrix metallopeptidase 3"/>
    <property type="match status" value="1"/>
</dbReference>
<proteinExistence type="inferred from homology"/>
<feature type="binding site" evidence="20">
    <location>
        <position position="198"/>
    </location>
    <ligand>
        <name>Zn(2+)</name>
        <dbReference type="ChEBI" id="CHEBI:29105"/>
        <label>1</label>
    </ligand>
</feature>
<evidence type="ECO:0000256" key="4">
    <source>
        <dbReference type="ARBA" id="ARBA00022530"/>
    </source>
</evidence>
<dbReference type="GO" id="GO:0004222">
    <property type="term" value="F:metalloendopeptidase activity"/>
    <property type="evidence" value="ECO:0007669"/>
    <property type="project" value="UniProtKB-EC"/>
</dbReference>
<feature type="domain" description="Peptidase metallopeptidase" evidence="25">
    <location>
        <begin position="107"/>
        <end position="266"/>
    </location>
</feature>
<feature type="repeat" description="Hemopexin" evidence="23">
    <location>
        <begin position="377"/>
        <end position="425"/>
    </location>
</feature>
<evidence type="ECO:0000259" key="25">
    <source>
        <dbReference type="SMART" id="SM00235"/>
    </source>
</evidence>
<evidence type="ECO:0000313" key="27">
    <source>
        <dbReference type="Proteomes" id="UP000566440"/>
    </source>
</evidence>
<feature type="repeat" description="Hemopexin" evidence="23">
    <location>
        <begin position="279"/>
        <end position="328"/>
    </location>
</feature>
<evidence type="ECO:0000256" key="7">
    <source>
        <dbReference type="ARBA" id="ARBA00022729"/>
    </source>
</evidence>
<feature type="binding site" evidence="19">
    <location>
        <position position="230"/>
    </location>
    <ligand>
        <name>Zn(2+)</name>
        <dbReference type="ChEBI" id="CHEBI:29105"/>
        <label>2</label>
        <note>catalytic</note>
    </ligand>
</feature>
<feature type="binding site" evidence="19">
    <location>
        <position position="224"/>
    </location>
    <ligand>
        <name>Zn(2+)</name>
        <dbReference type="ChEBI" id="CHEBI:29105"/>
        <label>2</label>
        <note>catalytic</note>
    </ligand>
</feature>
<dbReference type="PRINTS" id="PR00138">
    <property type="entry name" value="MATRIXIN"/>
</dbReference>
<dbReference type="OrthoDB" id="406838at2759"/>
<evidence type="ECO:0000256" key="18">
    <source>
        <dbReference type="PIRSR" id="PIRSR001191-1"/>
    </source>
</evidence>
<dbReference type="CDD" id="cd00094">
    <property type="entry name" value="HX"/>
    <property type="match status" value="1"/>
</dbReference>
<comment type="cofactor">
    <cofactor evidence="20">
        <name>Zn(2+)</name>
        <dbReference type="ChEBI" id="CHEBI:29105"/>
    </cofactor>
    <text evidence="20">Binds 2 Zn(2+) ions per subunit.</text>
</comment>
<feature type="binding site" evidence="20">
    <location>
        <position position="289"/>
    </location>
    <ligand>
        <name>Ca(2+)</name>
        <dbReference type="ChEBI" id="CHEBI:29108"/>
        <label>4</label>
    </ligand>
</feature>
<dbReference type="GO" id="GO:0008270">
    <property type="term" value="F:zinc ion binding"/>
    <property type="evidence" value="ECO:0007669"/>
    <property type="project" value="InterPro"/>
</dbReference>
<feature type="binding site" evidence="20">
    <location>
        <position position="177"/>
    </location>
    <ligand>
        <name>Ca(2+)</name>
        <dbReference type="ChEBI" id="CHEBI:29108"/>
        <label>3</label>
    </ligand>
</feature>
<dbReference type="FunFam" id="3.40.390.10:FF:000007">
    <property type="entry name" value="Collagenase 3"/>
    <property type="match status" value="1"/>
</dbReference>
<keyword evidence="10 19" id="KW-0862">Zinc</keyword>
<evidence type="ECO:0000256" key="11">
    <source>
        <dbReference type="ARBA" id="ARBA00022837"/>
    </source>
</evidence>
<dbReference type="GO" id="GO:0030198">
    <property type="term" value="P:extracellular matrix organization"/>
    <property type="evidence" value="ECO:0007669"/>
    <property type="project" value="TreeGrafter"/>
</dbReference>
<dbReference type="InterPro" id="IPR024079">
    <property type="entry name" value="MetalloPept_cat_dom_sf"/>
</dbReference>
<comment type="subcellular location">
    <subcellularLocation>
        <location evidence="1">Secreted</location>
        <location evidence="1">Extracellular space</location>
        <location evidence="1">Extracellular matrix</location>
    </subcellularLocation>
</comment>
<evidence type="ECO:0000256" key="3">
    <source>
        <dbReference type="ARBA" id="ARBA00022525"/>
    </source>
</evidence>
<keyword evidence="7 24" id="KW-0732">Signal</keyword>
<feature type="binding site" evidence="20">
    <location>
        <position position="160"/>
    </location>
    <ligand>
        <name>Ca(2+)</name>
        <dbReference type="ChEBI" id="CHEBI:29108"/>
        <label>2</label>
    </ligand>
</feature>
<keyword evidence="3" id="KW-0964">Secreted</keyword>
<feature type="modified residue" description="Phosphotyrosine; by PKDCC" evidence="22">
    <location>
        <position position="364"/>
    </location>
</feature>
<dbReference type="SUPFAM" id="SSF50923">
    <property type="entry name" value="Hemopexin-like domain"/>
    <property type="match status" value="1"/>
</dbReference>
<dbReference type="PROSITE" id="PS00546">
    <property type="entry name" value="CYSTEINE_SWITCH"/>
    <property type="match status" value="1"/>
</dbReference>
<feature type="binding site" evidence="20">
    <location>
        <position position="178"/>
    </location>
    <ligand>
        <name>Ca(2+)</name>
        <dbReference type="ChEBI" id="CHEBI:29108"/>
        <label>3</label>
    </ligand>
</feature>
<feature type="binding site" evidence="20">
    <location>
        <position position="238"/>
    </location>
    <ligand>
        <name>Zn(2+)</name>
        <dbReference type="ChEBI" id="CHEBI:29105"/>
        <label>2</label>
        <note>catalytic</note>
    </ligand>
</feature>
<dbReference type="InterPro" id="IPR000585">
    <property type="entry name" value="Hemopexin-like_dom"/>
</dbReference>
<keyword evidence="11 20" id="KW-0106">Calcium</keyword>
<protein>
    <recommendedName>
        <fullName evidence="17">interstitial collagenase</fullName>
        <ecNumber evidence="17">3.4.24.7</ecNumber>
    </recommendedName>
</protein>
<feature type="binding site" evidence="19">
    <location>
        <position position="220"/>
    </location>
    <ligand>
        <name>Zn(2+)</name>
        <dbReference type="ChEBI" id="CHEBI:29105"/>
        <label>2</label>
        <note>catalytic</note>
    </ligand>
</feature>
<dbReference type="Gene3D" id="2.110.10.10">
    <property type="entry name" value="Hemopexin-like domain"/>
    <property type="match status" value="1"/>
</dbReference>
<feature type="signal peptide" evidence="24">
    <location>
        <begin position="1"/>
        <end position="19"/>
    </location>
</feature>
<dbReference type="CDD" id="cd04278">
    <property type="entry name" value="ZnMc_MMP"/>
    <property type="match status" value="1"/>
</dbReference>
<keyword evidence="4" id="KW-0272">Extracellular matrix</keyword>
<feature type="binding site" evidence="20">
    <location>
        <position position="172"/>
    </location>
    <ligand>
        <name>Zn(2+)</name>
        <dbReference type="ChEBI" id="CHEBI:29105"/>
        <label>1</label>
    </ligand>
</feature>
<dbReference type="GO" id="GO:0006508">
    <property type="term" value="P:proteolysis"/>
    <property type="evidence" value="ECO:0007669"/>
    <property type="project" value="UniProtKB-KW"/>
</dbReference>
<evidence type="ECO:0000256" key="23">
    <source>
        <dbReference type="PROSITE-ProRule" id="PRU01011"/>
    </source>
</evidence>
<evidence type="ECO:0000256" key="20">
    <source>
        <dbReference type="PIRSR" id="PIRSR621190-2"/>
    </source>
</evidence>
<dbReference type="InterPro" id="IPR021190">
    <property type="entry name" value="Pept_M10A"/>
</dbReference>
<keyword evidence="13" id="KW-0177">Collagen degradation</keyword>
<dbReference type="PIRSF" id="PIRSF001191">
    <property type="entry name" value="Peptidase_M10A_matrix"/>
    <property type="match status" value="1"/>
</dbReference>
<evidence type="ECO:0000256" key="19">
    <source>
        <dbReference type="PIRSR" id="PIRSR001191-2"/>
    </source>
</evidence>
<feature type="binding site" evidence="20">
    <location>
        <position position="196"/>
    </location>
    <ligand>
        <name>Ca(2+)</name>
        <dbReference type="ChEBI" id="CHEBI:29108"/>
        <label>2</label>
    </ligand>
</feature>
<feature type="binding site" evidence="20">
    <location>
        <position position="200"/>
    </location>
    <ligand>
        <name>Ca(2+)</name>
        <dbReference type="ChEBI" id="CHEBI:29108"/>
        <label>3</label>
    </ligand>
</feature>
<dbReference type="PROSITE" id="PS51642">
    <property type="entry name" value="HEMOPEXIN_2"/>
    <property type="match status" value="3"/>
</dbReference>
<dbReference type="Gene3D" id="3.40.390.10">
    <property type="entry name" value="Collagenase (Catalytic Domain)"/>
    <property type="match status" value="1"/>
</dbReference>
<comment type="catalytic activity">
    <reaction evidence="16">
        <text>Cleavage of the triple helix of collagen at about three-quarters of the length of the molecule from the N-terminus, at 775-Gly-|-Ile-776 in the alpha1(I) chain. Cleaves synthetic substrates and alpha-macroglobulins at bonds where P1' is a hydrophobic residue.</text>
        <dbReference type="EC" id="3.4.24.7"/>
    </reaction>
</comment>
<feature type="binding site" evidence="20">
    <location>
        <position position="194"/>
    </location>
    <ligand>
        <name>Ca(2+)</name>
        <dbReference type="ChEBI" id="CHEBI:29108"/>
        <label>2</label>
    </ligand>
</feature>
<evidence type="ECO:0000256" key="16">
    <source>
        <dbReference type="ARBA" id="ARBA00036005"/>
    </source>
</evidence>
<comment type="caution">
    <text evidence="26">The sequence shown here is derived from an EMBL/GenBank/DDBJ whole genome shotgun (WGS) entry which is preliminary data.</text>
</comment>
<dbReference type="GO" id="GO:0031012">
    <property type="term" value="C:extracellular matrix"/>
    <property type="evidence" value="ECO:0007669"/>
    <property type="project" value="InterPro"/>
</dbReference>
<feature type="binding site" evidence="20">
    <location>
        <position position="203"/>
    </location>
    <ligand>
        <name>Ca(2+)</name>
        <dbReference type="ChEBI" id="CHEBI:29108"/>
        <label>1</label>
    </ligand>
</feature>
<comment type="cofactor">
    <cofactor evidence="20">
        <name>Ca(2+)</name>
        <dbReference type="ChEBI" id="CHEBI:29108"/>
    </cofactor>
    <text evidence="20">Can bind about 5 Ca(2+) ions per subunit.</text>
</comment>
<dbReference type="PANTHER" id="PTHR10201">
    <property type="entry name" value="MATRIX METALLOPROTEINASE"/>
    <property type="match status" value="1"/>
</dbReference>
<feature type="binding site" evidence="20">
    <location>
        <position position="335"/>
    </location>
    <ligand>
        <name>Ca(2+)</name>
        <dbReference type="ChEBI" id="CHEBI:29108"/>
        <label>5</label>
    </ligand>
</feature>
<evidence type="ECO:0000256" key="24">
    <source>
        <dbReference type="SAM" id="SignalP"/>
    </source>
</evidence>
<evidence type="ECO:0000256" key="10">
    <source>
        <dbReference type="ARBA" id="ARBA00022833"/>
    </source>
</evidence>
<evidence type="ECO:0000256" key="5">
    <source>
        <dbReference type="ARBA" id="ARBA00022670"/>
    </source>
</evidence>
<dbReference type="SMART" id="SM00235">
    <property type="entry name" value="ZnMc"/>
    <property type="match status" value="1"/>
</dbReference>
<dbReference type="SUPFAM" id="SSF47090">
    <property type="entry name" value="PGBD-like"/>
    <property type="match status" value="1"/>
</dbReference>